<evidence type="ECO:0000256" key="3">
    <source>
        <dbReference type="ARBA" id="ARBA00023136"/>
    </source>
</evidence>
<organism evidence="6 7">
    <name type="scientific">Rosistilla ulvae</name>
    <dbReference type="NCBI Taxonomy" id="1930277"/>
    <lineage>
        <taxon>Bacteria</taxon>
        <taxon>Pseudomonadati</taxon>
        <taxon>Planctomycetota</taxon>
        <taxon>Planctomycetia</taxon>
        <taxon>Pirellulales</taxon>
        <taxon>Pirellulaceae</taxon>
        <taxon>Rosistilla</taxon>
    </lineage>
</organism>
<dbReference type="GO" id="GO:0015627">
    <property type="term" value="C:type II protein secretion system complex"/>
    <property type="evidence" value="ECO:0007669"/>
    <property type="project" value="TreeGrafter"/>
</dbReference>
<dbReference type="Pfam" id="PF00263">
    <property type="entry name" value="Secretin"/>
    <property type="match status" value="1"/>
</dbReference>
<dbReference type="PANTHER" id="PTHR30332:SF24">
    <property type="entry name" value="SECRETIN GSPD-RELATED"/>
    <property type="match status" value="1"/>
</dbReference>
<dbReference type="PROSITE" id="PS51257">
    <property type="entry name" value="PROKAR_LIPOPROTEIN"/>
    <property type="match status" value="1"/>
</dbReference>
<keyword evidence="7" id="KW-1185">Reference proteome</keyword>
<dbReference type="AlphaFoldDB" id="A0A517LXH4"/>
<dbReference type="GO" id="GO:0009306">
    <property type="term" value="P:protein secretion"/>
    <property type="evidence" value="ECO:0007669"/>
    <property type="project" value="InterPro"/>
</dbReference>
<evidence type="ECO:0000259" key="5">
    <source>
        <dbReference type="Pfam" id="PF00263"/>
    </source>
</evidence>
<feature type="domain" description="Type II/III secretion system secretin-like" evidence="5">
    <location>
        <begin position="314"/>
        <end position="478"/>
    </location>
</feature>
<evidence type="ECO:0000256" key="4">
    <source>
        <dbReference type="RuleBase" id="RU004003"/>
    </source>
</evidence>
<evidence type="ECO:0000256" key="2">
    <source>
        <dbReference type="ARBA" id="ARBA00022729"/>
    </source>
</evidence>
<comment type="subcellular location">
    <subcellularLocation>
        <location evidence="1">Membrane</location>
    </subcellularLocation>
</comment>
<dbReference type="KEGG" id="ruv:EC9_15060"/>
<dbReference type="PRINTS" id="PR00811">
    <property type="entry name" value="BCTERIALGSPD"/>
</dbReference>
<dbReference type="OrthoDB" id="9813141at2"/>
<dbReference type="GO" id="GO:0016020">
    <property type="term" value="C:membrane"/>
    <property type="evidence" value="ECO:0007669"/>
    <property type="project" value="UniProtKB-SubCell"/>
</dbReference>
<dbReference type="InterPro" id="IPR004846">
    <property type="entry name" value="T2SS/T3SS_dom"/>
</dbReference>
<keyword evidence="3" id="KW-0472">Membrane</keyword>
<accession>A0A517LXH4</accession>
<dbReference type="Gene3D" id="3.30.1370.130">
    <property type="match status" value="1"/>
</dbReference>
<protein>
    <submittedName>
        <fullName evidence="6">Type IV pilus biogenesis and competence protein PilQ</fullName>
    </submittedName>
</protein>
<evidence type="ECO:0000313" key="7">
    <source>
        <dbReference type="Proteomes" id="UP000319557"/>
    </source>
</evidence>
<dbReference type="Proteomes" id="UP000319557">
    <property type="component" value="Chromosome"/>
</dbReference>
<proteinExistence type="inferred from homology"/>
<name>A0A517LXH4_9BACT</name>
<comment type="similarity">
    <text evidence="4">Belongs to the bacterial secretin family.</text>
</comment>
<dbReference type="PANTHER" id="PTHR30332">
    <property type="entry name" value="PROBABLE GENERAL SECRETION PATHWAY PROTEIN D"/>
    <property type="match status" value="1"/>
</dbReference>
<evidence type="ECO:0000256" key="1">
    <source>
        <dbReference type="ARBA" id="ARBA00004370"/>
    </source>
</evidence>
<sequence length="505" mass="55821">MIRIRYPVKALCANAWARQIALSMIIGLLTLLSGCQTTPSTPQRSLDEILLETLRVANKPGALSTPNRLPNPKSSLHADTSDEFSSFIRRVTHVSQVAMSPLVDEIFEETDIREAIQSLAAQAKANVVIDDQVTGVATAVFEGVPFEQALEQILMPLGFIWGMRNGQYLVGTSDPSSALFRYLSVKMDYQPRHYAPDDLLPLLPENLQHYVRNVGKRNLMVIHAPQELTDEIIRELQNADQPQPQVILEAMVTVHSPDTSYQFGMDLTQILADGSSRGINAGLSGLALSGTLSPGSIGDLFGNFGTTAYFLRCLEQEGYLDITASPRVMAKNGEEAQISINRETFFSTQVGNSDVFYRQDIEKVESGIVLEITPVIRGDMVTVTIKRAEVSEDIRETGSDPDLASPYPLINRRFVTTTVDVRDGETITIGGLTHRQMIDRESRVPFLGSLPLVGKMFRQIDRQNEEAEVTVFISPRIVYPDAYGEVRVLQTPQSTDNLQAVAPAR</sequence>
<gene>
    <name evidence="6" type="primary">pilQ_1</name>
    <name evidence="6" type="ORF">EC9_15060</name>
</gene>
<dbReference type="EMBL" id="CP036261">
    <property type="protein sequence ID" value="QDS87328.1"/>
    <property type="molecule type" value="Genomic_DNA"/>
</dbReference>
<dbReference type="InterPro" id="IPR050810">
    <property type="entry name" value="Bact_Secretion_Sys_Channel"/>
</dbReference>
<dbReference type="InterPro" id="IPR001775">
    <property type="entry name" value="GspD/PilQ"/>
</dbReference>
<reference evidence="6 7" key="1">
    <citation type="submission" date="2019-02" db="EMBL/GenBank/DDBJ databases">
        <title>Deep-cultivation of Planctomycetes and their phenomic and genomic characterization uncovers novel biology.</title>
        <authorList>
            <person name="Wiegand S."/>
            <person name="Jogler M."/>
            <person name="Boedeker C."/>
            <person name="Pinto D."/>
            <person name="Vollmers J."/>
            <person name="Rivas-Marin E."/>
            <person name="Kohn T."/>
            <person name="Peeters S.H."/>
            <person name="Heuer A."/>
            <person name="Rast P."/>
            <person name="Oberbeckmann S."/>
            <person name="Bunk B."/>
            <person name="Jeske O."/>
            <person name="Meyerdierks A."/>
            <person name="Storesund J.E."/>
            <person name="Kallscheuer N."/>
            <person name="Luecker S."/>
            <person name="Lage O.M."/>
            <person name="Pohl T."/>
            <person name="Merkel B.J."/>
            <person name="Hornburger P."/>
            <person name="Mueller R.-W."/>
            <person name="Bruemmer F."/>
            <person name="Labrenz M."/>
            <person name="Spormann A.M."/>
            <person name="Op den Camp H."/>
            <person name="Overmann J."/>
            <person name="Amann R."/>
            <person name="Jetten M.S.M."/>
            <person name="Mascher T."/>
            <person name="Medema M.H."/>
            <person name="Devos D.P."/>
            <person name="Kaster A.-K."/>
            <person name="Ovreas L."/>
            <person name="Rohde M."/>
            <person name="Galperin M.Y."/>
            <person name="Jogler C."/>
        </authorList>
    </citation>
    <scope>NUCLEOTIDE SEQUENCE [LARGE SCALE GENOMIC DNA]</scope>
    <source>
        <strain evidence="6 7">EC9</strain>
    </source>
</reference>
<evidence type="ECO:0000313" key="6">
    <source>
        <dbReference type="EMBL" id="QDS87328.1"/>
    </source>
</evidence>
<keyword evidence="2" id="KW-0732">Signal</keyword>
<dbReference type="RefSeq" id="WP_145343623.1">
    <property type="nucleotide sequence ID" value="NZ_CP036261.1"/>
</dbReference>